<accession>A0A4R3MN96</accession>
<dbReference type="Pfam" id="PF03799">
    <property type="entry name" value="FtsQ_DivIB_C"/>
    <property type="match status" value="1"/>
</dbReference>
<protein>
    <recommendedName>
        <fullName evidence="9">Cell division protein FtsQ</fullName>
    </recommendedName>
</protein>
<dbReference type="Proteomes" id="UP000295678">
    <property type="component" value="Unassembled WGS sequence"/>
</dbReference>
<evidence type="ECO:0000313" key="12">
    <source>
        <dbReference type="Proteomes" id="UP000295678"/>
    </source>
</evidence>
<evidence type="ECO:0000256" key="9">
    <source>
        <dbReference type="HAMAP-Rule" id="MF_00911"/>
    </source>
</evidence>
<evidence type="ECO:0000256" key="1">
    <source>
        <dbReference type="ARBA" id="ARBA00004370"/>
    </source>
</evidence>
<gene>
    <name evidence="9" type="primary">ftsQ</name>
    <name evidence="11" type="ORF">EDC22_101374</name>
</gene>
<dbReference type="InterPro" id="IPR034746">
    <property type="entry name" value="POTRA"/>
</dbReference>
<keyword evidence="12" id="KW-1185">Reference proteome</keyword>
<comment type="subcellular location">
    <subcellularLocation>
        <location evidence="9">Cell inner membrane</location>
        <topology evidence="9">Single-pass type II membrane protein</topology>
    </subcellularLocation>
    <subcellularLocation>
        <location evidence="1">Membrane</location>
    </subcellularLocation>
    <text evidence="9">Localizes to the division septum.</text>
</comment>
<dbReference type="InterPro" id="IPR013685">
    <property type="entry name" value="POTRA_FtsQ_type"/>
</dbReference>
<dbReference type="Gene3D" id="3.40.50.11690">
    <property type="entry name" value="Cell division protein FtsQ/DivIB"/>
    <property type="match status" value="1"/>
</dbReference>
<dbReference type="AlphaFoldDB" id="A0A4R3MN96"/>
<feature type="domain" description="POTRA" evidence="10">
    <location>
        <begin position="99"/>
        <end position="167"/>
    </location>
</feature>
<dbReference type="InterPro" id="IPR005548">
    <property type="entry name" value="Cell_div_FtsQ/DivIB_C"/>
</dbReference>
<dbReference type="Gene3D" id="3.10.20.310">
    <property type="entry name" value="membrane protein fhac"/>
    <property type="match status" value="1"/>
</dbReference>
<keyword evidence="8 9" id="KW-0131">Cell cycle</keyword>
<evidence type="ECO:0000313" key="11">
    <source>
        <dbReference type="EMBL" id="TCT13506.1"/>
    </source>
</evidence>
<evidence type="ECO:0000256" key="7">
    <source>
        <dbReference type="ARBA" id="ARBA00023136"/>
    </source>
</evidence>
<organism evidence="11 12">
    <name type="scientific">Tepidamorphus gemmatus</name>
    <dbReference type="NCBI Taxonomy" id="747076"/>
    <lineage>
        <taxon>Bacteria</taxon>
        <taxon>Pseudomonadati</taxon>
        <taxon>Pseudomonadota</taxon>
        <taxon>Alphaproteobacteria</taxon>
        <taxon>Hyphomicrobiales</taxon>
        <taxon>Tepidamorphaceae</taxon>
        <taxon>Tepidamorphus</taxon>
    </lineage>
</organism>
<evidence type="ECO:0000256" key="5">
    <source>
        <dbReference type="ARBA" id="ARBA00022692"/>
    </source>
</evidence>
<dbReference type="PANTHER" id="PTHR35851">
    <property type="entry name" value="CELL DIVISION PROTEIN FTSQ"/>
    <property type="match status" value="1"/>
</dbReference>
<dbReference type="HAMAP" id="MF_00911">
    <property type="entry name" value="FtsQ_subfam"/>
    <property type="match status" value="1"/>
</dbReference>
<evidence type="ECO:0000256" key="6">
    <source>
        <dbReference type="ARBA" id="ARBA00022989"/>
    </source>
</evidence>
<keyword evidence="7 9" id="KW-0472">Membrane</keyword>
<dbReference type="InterPro" id="IPR026579">
    <property type="entry name" value="FtsQ"/>
</dbReference>
<sequence>MQSLGGGLRRISDGGAGSQGGRRTIVYANLPRRRRWISPLGRLAARLGGWRPPARSGVWGAAAFLLATGVYGTVLGDHVSAVRHGVFVAVDYLTARSGFAISSVVITGQKEVNERDVLRALEIGESTSLLVFDPHWARRRLGEITWIKDASVQKLFPGTLVIDLAEREPFALWQIGGIVSLIDREGKVIAPLTEERFAGLPLVVGYGANRQAEALIDMVNRHPGLAARFRAAVRVADRRWNLLLDNGIEIRLPETGVEEALAGLADIDRQQGLLARDIIAVDLRLADRLVVRLSEQAAMQRKAALKSKDVQKRRESNT</sequence>
<keyword evidence="3 9" id="KW-0997">Cell inner membrane</keyword>
<keyword evidence="5 9" id="KW-0812">Transmembrane</keyword>
<keyword evidence="2 9" id="KW-1003">Cell membrane</keyword>
<dbReference type="PANTHER" id="PTHR35851:SF1">
    <property type="entry name" value="CELL DIVISION PROTEIN FTSQ"/>
    <property type="match status" value="1"/>
</dbReference>
<evidence type="ECO:0000256" key="4">
    <source>
        <dbReference type="ARBA" id="ARBA00022618"/>
    </source>
</evidence>
<dbReference type="EMBL" id="SMAK01000001">
    <property type="protein sequence ID" value="TCT13506.1"/>
    <property type="molecule type" value="Genomic_DNA"/>
</dbReference>
<dbReference type="GO" id="GO:0005886">
    <property type="term" value="C:plasma membrane"/>
    <property type="evidence" value="ECO:0007669"/>
    <property type="project" value="UniProtKB-SubCell"/>
</dbReference>
<reference evidence="11 12" key="1">
    <citation type="submission" date="2019-03" db="EMBL/GenBank/DDBJ databases">
        <title>Genomic Encyclopedia of Type Strains, Phase IV (KMG-IV): sequencing the most valuable type-strain genomes for metagenomic binning, comparative biology and taxonomic classification.</title>
        <authorList>
            <person name="Goeker M."/>
        </authorList>
    </citation>
    <scope>NUCLEOTIDE SEQUENCE [LARGE SCALE GENOMIC DNA]</scope>
    <source>
        <strain evidence="11 12">DSM 19345</strain>
    </source>
</reference>
<dbReference type="RefSeq" id="WP_165926748.1">
    <property type="nucleotide sequence ID" value="NZ_SMAK01000001.1"/>
</dbReference>
<dbReference type="InterPro" id="IPR045335">
    <property type="entry name" value="FtsQ_C_sf"/>
</dbReference>
<comment type="function">
    <text evidence="9">Essential cell division protein.</text>
</comment>
<evidence type="ECO:0000256" key="3">
    <source>
        <dbReference type="ARBA" id="ARBA00022519"/>
    </source>
</evidence>
<proteinExistence type="inferred from homology"/>
<dbReference type="PROSITE" id="PS51779">
    <property type="entry name" value="POTRA"/>
    <property type="match status" value="1"/>
</dbReference>
<dbReference type="GO" id="GO:0032153">
    <property type="term" value="C:cell division site"/>
    <property type="evidence" value="ECO:0007669"/>
    <property type="project" value="UniProtKB-UniRule"/>
</dbReference>
<dbReference type="GO" id="GO:0090529">
    <property type="term" value="P:cell septum assembly"/>
    <property type="evidence" value="ECO:0007669"/>
    <property type="project" value="InterPro"/>
</dbReference>
<keyword evidence="4 9" id="KW-0132">Cell division</keyword>
<evidence type="ECO:0000256" key="8">
    <source>
        <dbReference type="ARBA" id="ARBA00023306"/>
    </source>
</evidence>
<comment type="similarity">
    <text evidence="9">Belongs to the FtsQ/DivIB family. FtsQ subfamily.</text>
</comment>
<keyword evidence="6 9" id="KW-1133">Transmembrane helix</keyword>
<name>A0A4R3MN96_9HYPH</name>
<comment type="caution">
    <text evidence="11">The sequence shown here is derived from an EMBL/GenBank/DDBJ whole genome shotgun (WGS) entry which is preliminary data.</text>
</comment>
<dbReference type="Pfam" id="PF08478">
    <property type="entry name" value="POTRA_1"/>
    <property type="match status" value="1"/>
</dbReference>
<evidence type="ECO:0000259" key="10">
    <source>
        <dbReference type="PROSITE" id="PS51779"/>
    </source>
</evidence>
<evidence type="ECO:0000256" key="2">
    <source>
        <dbReference type="ARBA" id="ARBA00022475"/>
    </source>
</evidence>
<dbReference type="GO" id="GO:0043093">
    <property type="term" value="P:FtsZ-dependent cytokinesis"/>
    <property type="evidence" value="ECO:0007669"/>
    <property type="project" value="UniProtKB-UniRule"/>
</dbReference>